<protein>
    <submittedName>
        <fullName evidence="9">Histidine kinase</fullName>
    </submittedName>
</protein>
<keyword evidence="2" id="KW-1003">Cell membrane</keyword>
<keyword evidence="7" id="KW-0812">Transmembrane</keyword>
<reference evidence="9 10" key="1">
    <citation type="submission" date="2020-08" db="EMBL/GenBank/DDBJ databases">
        <title>Cohnella phylogeny.</title>
        <authorList>
            <person name="Dunlap C."/>
        </authorList>
    </citation>
    <scope>NUCLEOTIDE SEQUENCE [LARGE SCALE GENOMIC DNA]</scope>
    <source>
        <strain evidence="9 10">DSM 28246</strain>
    </source>
</reference>
<dbReference type="Pfam" id="PF06580">
    <property type="entry name" value="His_kinase"/>
    <property type="match status" value="1"/>
</dbReference>
<dbReference type="InterPro" id="IPR010559">
    <property type="entry name" value="Sig_transdc_His_kin_internal"/>
</dbReference>
<evidence type="ECO:0000256" key="6">
    <source>
        <dbReference type="ARBA" id="ARBA00023136"/>
    </source>
</evidence>
<evidence type="ECO:0000259" key="8">
    <source>
        <dbReference type="PROSITE" id="PS50885"/>
    </source>
</evidence>
<dbReference type="EMBL" id="JACJVP010000007">
    <property type="protein sequence ID" value="MBB6670197.1"/>
    <property type="molecule type" value="Genomic_DNA"/>
</dbReference>
<dbReference type="Gene3D" id="3.30.565.10">
    <property type="entry name" value="Histidine kinase-like ATPase, C-terminal domain"/>
    <property type="match status" value="1"/>
</dbReference>
<dbReference type="PANTHER" id="PTHR34220">
    <property type="entry name" value="SENSOR HISTIDINE KINASE YPDA"/>
    <property type="match status" value="1"/>
</dbReference>
<keyword evidence="5 9" id="KW-0418">Kinase</keyword>
<dbReference type="Gene3D" id="6.10.340.10">
    <property type="match status" value="1"/>
</dbReference>
<dbReference type="SUPFAM" id="SSF55874">
    <property type="entry name" value="ATPase domain of HSP90 chaperone/DNA topoisomerase II/histidine kinase"/>
    <property type="match status" value="1"/>
</dbReference>
<dbReference type="PROSITE" id="PS50885">
    <property type="entry name" value="HAMP"/>
    <property type="match status" value="1"/>
</dbReference>
<comment type="caution">
    <text evidence="9">The sequence shown here is derived from an EMBL/GenBank/DDBJ whole genome shotgun (WGS) entry which is preliminary data.</text>
</comment>
<gene>
    <name evidence="9" type="ORF">H7C19_05800</name>
</gene>
<evidence type="ECO:0000256" key="5">
    <source>
        <dbReference type="ARBA" id="ARBA00022777"/>
    </source>
</evidence>
<dbReference type="GO" id="GO:0005886">
    <property type="term" value="C:plasma membrane"/>
    <property type="evidence" value="ECO:0007669"/>
    <property type="project" value="UniProtKB-SubCell"/>
</dbReference>
<dbReference type="Pfam" id="PF02518">
    <property type="entry name" value="HATPase_c"/>
    <property type="match status" value="1"/>
</dbReference>
<keyword evidence="3" id="KW-0597">Phosphoprotein</keyword>
<dbReference type="AlphaFoldDB" id="A0A7X0RMD1"/>
<keyword evidence="10" id="KW-1185">Reference proteome</keyword>
<keyword evidence="6 7" id="KW-0472">Membrane</keyword>
<dbReference type="InterPro" id="IPR050640">
    <property type="entry name" value="Bact_2-comp_sensor_kinase"/>
</dbReference>
<accession>A0A7X0RMD1</accession>
<sequence length="540" mass="61878">MYSEISQSMISRLKFYSNLLDLEFDKVIRFQNEFVNDDDLIELSGKSEIMTDPEKAFAMLHLQKRLLQLKYASSYIQDVKVYIPSISYVISANKLYDDLPESEFAALQQLKAQSTSPFIQWEGRLFIPQPNPGWTYLDHKPPVYLLAVEISKATLEKTLGSLSIGEDGIGFISGGNRAWTVASRPDHSNLLSDLESGEETRGDRNPFTWIQSNKRYTVFREKLDHLGATVYMSMLETELTGQLKRYNMWYWTLSLLSIVAIILFATWIFRTIQQPLRKLVRAFRRLETGDLSVVVGHGGRDEFHYLYSQFNVTVQKLNVLIEEVYEQKYRVQLSELRQLQSQINPHFLYNSFFSMQAMARLGDLNGIDKYTKFLGEYFQYVTRNGQTDVPLANEIHHVIVYTEIQKIRFRNRIESRIEEIPPSYADFAVPRLILQPLVENAFKYGLENKKAGGLLVIGFRADASGLRIILEDNGESVSEEQLERLNALLRTSQLEGETTGLINVHRRLQIKFGSSGGLTVSRGPLGGFKVVVAFPAKTEE</sequence>
<evidence type="ECO:0000256" key="2">
    <source>
        <dbReference type="ARBA" id="ARBA00022475"/>
    </source>
</evidence>
<evidence type="ECO:0000256" key="1">
    <source>
        <dbReference type="ARBA" id="ARBA00004651"/>
    </source>
</evidence>
<dbReference type="CDD" id="cd06225">
    <property type="entry name" value="HAMP"/>
    <property type="match status" value="1"/>
</dbReference>
<dbReference type="PANTHER" id="PTHR34220:SF7">
    <property type="entry name" value="SENSOR HISTIDINE KINASE YPDA"/>
    <property type="match status" value="1"/>
</dbReference>
<evidence type="ECO:0000313" key="9">
    <source>
        <dbReference type="EMBL" id="MBB6670197.1"/>
    </source>
</evidence>
<dbReference type="InterPro" id="IPR036890">
    <property type="entry name" value="HATPase_C_sf"/>
</dbReference>
<dbReference type="SUPFAM" id="SSF158472">
    <property type="entry name" value="HAMP domain-like"/>
    <property type="match status" value="1"/>
</dbReference>
<dbReference type="Pfam" id="PF00672">
    <property type="entry name" value="HAMP"/>
    <property type="match status" value="1"/>
</dbReference>
<dbReference type="GO" id="GO:0000155">
    <property type="term" value="F:phosphorelay sensor kinase activity"/>
    <property type="evidence" value="ECO:0007669"/>
    <property type="project" value="InterPro"/>
</dbReference>
<name>A0A7X0RMD1_9BACL</name>
<proteinExistence type="predicted"/>
<dbReference type="InterPro" id="IPR003660">
    <property type="entry name" value="HAMP_dom"/>
</dbReference>
<keyword evidence="4" id="KW-0808">Transferase</keyword>
<feature type="domain" description="HAMP" evidence="8">
    <location>
        <begin position="270"/>
        <end position="322"/>
    </location>
</feature>
<evidence type="ECO:0000313" key="10">
    <source>
        <dbReference type="Proteomes" id="UP000547209"/>
    </source>
</evidence>
<dbReference type="Proteomes" id="UP000547209">
    <property type="component" value="Unassembled WGS sequence"/>
</dbReference>
<evidence type="ECO:0000256" key="3">
    <source>
        <dbReference type="ARBA" id="ARBA00022553"/>
    </source>
</evidence>
<keyword evidence="7" id="KW-1133">Transmembrane helix</keyword>
<organism evidence="9 10">
    <name type="scientific">Cohnella nanjingensis</name>
    <dbReference type="NCBI Taxonomy" id="1387779"/>
    <lineage>
        <taxon>Bacteria</taxon>
        <taxon>Bacillati</taxon>
        <taxon>Bacillota</taxon>
        <taxon>Bacilli</taxon>
        <taxon>Bacillales</taxon>
        <taxon>Paenibacillaceae</taxon>
        <taxon>Cohnella</taxon>
    </lineage>
</organism>
<dbReference type="SMART" id="SM00304">
    <property type="entry name" value="HAMP"/>
    <property type="match status" value="1"/>
</dbReference>
<dbReference type="InterPro" id="IPR003594">
    <property type="entry name" value="HATPase_dom"/>
</dbReference>
<evidence type="ECO:0000256" key="7">
    <source>
        <dbReference type="SAM" id="Phobius"/>
    </source>
</evidence>
<feature type="transmembrane region" description="Helical" evidence="7">
    <location>
        <begin position="248"/>
        <end position="269"/>
    </location>
</feature>
<dbReference type="RefSeq" id="WP_185141642.1">
    <property type="nucleotide sequence ID" value="NZ_JACJVP010000007.1"/>
</dbReference>
<comment type="subcellular location">
    <subcellularLocation>
        <location evidence="1">Cell membrane</location>
        <topology evidence="1">Multi-pass membrane protein</topology>
    </subcellularLocation>
</comment>
<evidence type="ECO:0000256" key="4">
    <source>
        <dbReference type="ARBA" id="ARBA00022679"/>
    </source>
</evidence>